<dbReference type="Pfam" id="PF13178">
    <property type="entry name" value="DUF4005"/>
    <property type="match status" value="1"/>
</dbReference>
<dbReference type="PROSITE" id="PS50096">
    <property type="entry name" value="IQ"/>
    <property type="match status" value="2"/>
</dbReference>
<feature type="compositionally biased region" description="Polar residues" evidence="5">
    <location>
        <begin position="69"/>
        <end position="78"/>
    </location>
</feature>
<feature type="region of interest" description="Disordered" evidence="5">
    <location>
        <begin position="445"/>
        <end position="464"/>
    </location>
</feature>
<keyword evidence="8" id="KW-1185">Reference proteome</keyword>
<gene>
    <name evidence="7" type="ORF">K2173_019721</name>
</gene>
<feature type="compositionally biased region" description="Polar residues" evidence="5">
    <location>
        <begin position="470"/>
        <end position="483"/>
    </location>
</feature>
<organism evidence="7 8">
    <name type="scientific">Erythroxylum novogranatense</name>
    <dbReference type="NCBI Taxonomy" id="1862640"/>
    <lineage>
        <taxon>Eukaryota</taxon>
        <taxon>Viridiplantae</taxon>
        <taxon>Streptophyta</taxon>
        <taxon>Embryophyta</taxon>
        <taxon>Tracheophyta</taxon>
        <taxon>Spermatophyta</taxon>
        <taxon>Magnoliopsida</taxon>
        <taxon>eudicotyledons</taxon>
        <taxon>Gunneridae</taxon>
        <taxon>Pentapetalae</taxon>
        <taxon>rosids</taxon>
        <taxon>fabids</taxon>
        <taxon>Malpighiales</taxon>
        <taxon>Erythroxylaceae</taxon>
        <taxon>Erythroxylum</taxon>
    </lineage>
</organism>
<dbReference type="EMBL" id="JAIWQS010000010">
    <property type="protein sequence ID" value="KAJ8753322.1"/>
    <property type="molecule type" value="Genomic_DNA"/>
</dbReference>
<feature type="region of interest" description="Disordered" evidence="5">
    <location>
        <begin position="469"/>
        <end position="586"/>
    </location>
</feature>
<evidence type="ECO:0000313" key="8">
    <source>
        <dbReference type="Proteomes" id="UP001159364"/>
    </source>
</evidence>
<feature type="region of interest" description="Disordered" evidence="5">
    <location>
        <begin position="403"/>
        <end position="434"/>
    </location>
</feature>
<name>A0AAV8SM19_9ROSI</name>
<reference evidence="7 8" key="1">
    <citation type="submission" date="2021-09" db="EMBL/GenBank/DDBJ databases">
        <title>Genomic insights and catalytic innovation underlie evolution of tropane alkaloids biosynthesis.</title>
        <authorList>
            <person name="Wang Y.-J."/>
            <person name="Tian T."/>
            <person name="Huang J.-P."/>
            <person name="Huang S.-X."/>
        </authorList>
    </citation>
    <scope>NUCLEOTIDE SEQUENCE [LARGE SCALE GENOMIC DNA]</scope>
    <source>
        <strain evidence="7">KIB-2018</strain>
        <tissue evidence="7">Leaf</tissue>
    </source>
</reference>
<evidence type="ECO:0000256" key="4">
    <source>
        <dbReference type="ARBA" id="ARBA00045534"/>
    </source>
</evidence>
<dbReference type="AlphaFoldDB" id="A0AAV8SM19"/>
<dbReference type="InterPro" id="IPR025064">
    <property type="entry name" value="DUF4005"/>
</dbReference>
<feature type="region of interest" description="Disordered" evidence="5">
    <location>
        <begin position="254"/>
        <end position="287"/>
    </location>
</feature>
<dbReference type="Proteomes" id="UP001159364">
    <property type="component" value="Linkage Group LG10"/>
</dbReference>
<dbReference type="Gene3D" id="1.20.5.190">
    <property type="match status" value="1"/>
</dbReference>
<keyword evidence="1" id="KW-0112">Calmodulin-binding</keyword>
<comment type="similarity">
    <text evidence="2">Belongs to the IQD family.</text>
</comment>
<protein>
    <recommendedName>
        <fullName evidence="6">DUF4005 domain-containing protein</fullName>
    </recommendedName>
</protein>
<feature type="region of interest" description="Disordered" evidence="5">
    <location>
        <begin position="69"/>
        <end position="101"/>
    </location>
</feature>
<evidence type="ECO:0000256" key="1">
    <source>
        <dbReference type="ARBA" id="ARBA00022860"/>
    </source>
</evidence>
<comment type="function">
    <text evidence="4">May be involved in cooperative interactions with calmodulins or calmodulin-like proteins. Recruits calmodulin proteins to microtubules, thus being a potential scaffold in cellular signaling and trafficking. May associate with nucleic acids and regulate gene expression at the transcriptional or post-transcriptional level.</text>
</comment>
<evidence type="ECO:0000256" key="2">
    <source>
        <dbReference type="ARBA" id="ARBA00024341"/>
    </source>
</evidence>
<comment type="caution">
    <text evidence="7">The sequence shown here is derived from an EMBL/GenBank/DDBJ whole genome shotgun (WGS) entry which is preliminary data.</text>
</comment>
<dbReference type="InterPro" id="IPR000048">
    <property type="entry name" value="IQ_motif_EF-hand-BS"/>
</dbReference>
<evidence type="ECO:0000313" key="7">
    <source>
        <dbReference type="EMBL" id="KAJ8753322.1"/>
    </source>
</evidence>
<sequence length="586" mass="64626">MRKSPGKWIKTILFGKKSSKSNTAKGREKFGSEKDVVAEKVLEGNLSLIPPVVSQATANDNDRAEICLDSQNKENTNSSRHRGILSPGKEESAPHDELSNPENLEQENAATLVQAAFRGYLARRAFRALKGIIRLQALIRGHLVRRQAVATLSCMLGIVKLQALARGIKVRTSDFGQEIHRKCSHVKPLDKKFAASNGVGMSFRMSKMSGNAFTHKLLVSSPTVMSLRLYYDPSEPNSVPSWLGRWSETNFWKPVPHPKKVPQTKSQRRHANGQLLDSETGRPKRSVRRIPAANVDNTSVLATVEFEKPKRNFRRVSTQPAEAVQENPQSELEKVKRNLRKVHSPTVENYVQSDVEVEKPKQIPDKALGTAGDNVLGQSINNSVEKTKKETIMVTCKQPDFVENKPTLNTTDLPDVPETPEPGELNEASELLHSDEVFVESRTATETGVIDENSPLTNVESGLKEDAVSYDNNKSGRKGSSQPKQERADNGSHCSPSIPSYMVATESAKAKLRAQSSQRVGQNGAEKNNITRRHSLPSSANGKVSSQSPRTQRAANSATKLGNKGDRSLLSSRDGNVKGTQVEWRR</sequence>
<dbReference type="Pfam" id="PF00612">
    <property type="entry name" value="IQ"/>
    <property type="match status" value="2"/>
</dbReference>
<feature type="domain" description="DUF4005" evidence="6">
    <location>
        <begin position="487"/>
        <end position="557"/>
    </location>
</feature>
<dbReference type="InterPro" id="IPR027417">
    <property type="entry name" value="P-loop_NTPase"/>
</dbReference>
<feature type="compositionally biased region" description="Polar residues" evidence="5">
    <location>
        <begin position="514"/>
        <end position="528"/>
    </location>
</feature>
<dbReference type="PANTHER" id="PTHR32295">
    <property type="entry name" value="IQ-DOMAIN 5-RELATED"/>
    <property type="match status" value="1"/>
</dbReference>
<accession>A0AAV8SM19</accession>
<feature type="compositionally biased region" description="Basic residues" evidence="5">
    <location>
        <begin position="256"/>
        <end position="271"/>
    </location>
</feature>
<dbReference type="GO" id="GO:0005516">
    <property type="term" value="F:calmodulin binding"/>
    <property type="evidence" value="ECO:0007669"/>
    <property type="project" value="UniProtKB-KW"/>
</dbReference>
<dbReference type="SUPFAM" id="SSF52540">
    <property type="entry name" value="P-loop containing nucleoside triphosphate hydrolases"/>
    <property type="match status" value="1"/>
</dbReference>
<dbReference type="SMART" id="SM00015">
    <property type="entry name" value="IQ"/>
    <property type="match status" value="2"/>
</dbReference>
<proteinExistence type="inferred from homology"/>
<evidence type="ECO:0000259" key="6">
    <source>
        <dbReference type="Pfam" id="PF13178"/>
    </source>
</evidence>
<evidence type="ECO:0000256" key="3">
    <source>
        <dbReference type="ARBA" id="ARBA00024378"/>
    </source>
</evidence>
<dbReference type="PANTHER" id="PTHR32295:SF281">
    <property type="entry name" value="PROTEIN IQ-DOMAIN 31"/>
    <property type="match status" value="1"/>
</dbReference>
<feature type="compositionally biased region" description="Polar residues" evidence="5">
    <location>
        <begin position="536"/>
        <end position="560"/>
    </location>
</feature>
<feature type="compositionally biased region" description="Basic and acidic residues" evidence="5">
    <location>
        <begin position="88"/>
        <end position="98"/>
    </location>
</feature>
<dbReference type="CDD" id="cd23767">
    <property type="entry name" value="IQCD"/>
    <property type="match status" value="1"/>
</dbReference>
<evidence type="ECO:0000256" key="5">
    <source>
        <dbReference type="SAM" id="MobiDB-lite"/>
    </source>
</evidence>
<comment type="subunit">
    <text evidence="3">Binds to multiple calmodulin (CaM) in the presence of Ca(2+) and CaM-like proteins.</text>
</comment>